<evidence type="ECO:0000256" key="1">
    <source>
        <dbReference type="SAM" id="Coils"/>
    </source>
</evidence>
<keyword evidence="4" id="KW-1185">Reference proteome</keyword>
<feature type="transmembrane region" description="Helical" evidence="2">
    <location>
        <begin position="24"/>
        <end position="43"/>
    </location>
</feature>
<dbReference type="EMBL" id="JAUSTU010000001">
    <property type="protein sequence ID" value="MDQ0154106.1"/>
    <property type="molecule type" value="Genomic_DNA"/>
</dbReference>
<accession>A0ABT9UZH8</accession>
<evidence type="ECO:0000313" key="3">
    <source>
        <dbReference type="EMBL" id="MDQ0154106.1"/>
    </source>
</evidence>
<name>A0ABT9UZH8_9BACL</name>
<reference evidence="3 4" key="1">
    <citation type="submission" date="2023-07" db="EMBL/GenBank/DDBJ databases">
        <title>Genomic Encyclopedia of Type Strains, Phase IV (KMG-IV): sequencing the most valuable type-strain genomes for metagenomic binning, comparative biology and taxonomic classification.</title>
        <authorList>
            <person name="Goeker M."/>
        </authorList>
    </citation>
    <scope>NUCLEOTIDE SEQUENCE [LARGE SCALE GENOMIC DNA]</scope>
    <source>
        <strain evidence="3 4">DSM 23948</strain>
    </source>
</reference>
<sequence length="113" mass="13568">MDIPAFHPEWLVTFWLTTPGLNKLNPHLLLVIIVIFVIGYYFIKRRKKPIEKSDSNEEQFQLLLTKKNMLEKELNELRSKYEQEELENAGLANKKKELEKHLEQTMRQLQQFI</sequence>
<feature type="coiled-coil region" evidence="1">
    <location>
        <begin position="60"/>
        <end position="108"/>
    </location>
</feature>
<keyword evidence="2" id="KW-1133">Transmembrane helix</keyword>
<protein>
    <submittedName>
        <fullName evidence="3">Uncharacterized protein HemX</fullName>
    </submittedName>
</protein>
<organism evidence="3 4">
    <name type="scientific">Anoxybacillus andreesenii</name>
    <dbReference type="NCBI Taxonomy" id="1325932"/>
    <lineage>
        <taxon>Bacteria</taxon>
        <taxon>Bacillati</taxon>
        <taxon>Bacillota</taxon>
        <taxon>Bacilli</taxon>
        <taxon>Bacillales</taxon>
        <taxon>Anoxybacillaceae</taxon>
        <taxon>Anoxybacillus</taxon>
    </lineage>
</organism>
<gene>
    <name evidence="3" type="ORF">J2S07_000404</name>
</gene>
<dbReference type="RefSeq" id="WP_307148719.1">
    <property type="nucleotide sequence ID" value="NZ_JAUSTU010000001.1"/>
</dbReference>
<keyword evidence="2" id="KW-0812">Transmembrane</keyword>
<keyword evidence="2" id="KW-0472">Membrane</keyword>
<comment type="caution">
    <text evidence="3">The sequence shown here is derived from an EMBL/GenBank/DDBJ whole genome shotgun (WGS) entry which is preliminary data.</text>
</comment>
<keyword evidence="1" id="KW-0175">Coiled coil</keyword>
<evidence type="ECO:0000256" key="2">
    <source>
        <dbReference type="SAM" id="Phobius"/>
    </source>
</evidence>
<dbReference type="Proteomes" id="UP001231362">
    <property type="component" value="Unassembled WGS sequence"/>
</dbReference>
<evidence type="ECO:0000313" key="4">
    <source>
        <dbReference type="Proteomes" id="UP001231362"/>
    </source>
</evidence>
<proteinExistence type="predicted"/>